<dbReference type="Gene3D" id="1.10.260.40">
    <property type="entry name" value="lambda repressor-like DNA-binding domains"/>
    <property type="match status" value="1"/>
</dbReference>
<protein>
    <submittedName>
        <fullName evidence="2">Helix-turn-helix transcriptional regulator</fullName>
    </submittedName>
</protein>
<comment type="caution">
    <text evidence="2">The sequence shown here is derived from an EMBL/GenBank/DDBJ whole genome shotgun (WGS) entry which is preliminary data.</text>
</comment>
<dbReference type="AlphaFoldDB" id="A0A927U9W2"/>
<dbReference type="RefSeq" id="WP_304175328.1">
    <property type="nucleotide sequence ID" value="NZ_SVET01000008.1"/>
</dbReference>
<organism evidence="2 3">
    <name type="scientific">Pseudobutyrivibrio ruminis</name>
    <dbReference type="NCBI Taxonomy" id="46206"/>
    <lineage>
        <taxon>Bacteria</taxon>
        <taxon>Bacillati</taxon>
        <taxon>Bacillota</taxon>
        <taxon>Clostridia</taxon>
        <taxon>Lachnospirales</taxon>
        <taxon>Lachnospiraceae</taxon>
        <taxon>Pseudobutyrivibrio</taxon>
    </lineage>
</organism>
<dbReference type="Proteomes" id="UP000766246">
    <property type="component" value="Unassembled WGS sequence"/>
</dbReference>
<name>A0A927U9W2_9FIRM</name>
<dbReference type="InterPro" id="IPR010982">
    <property type="entry name" value="Lambda_DNA-bd_dom_sf"/>
</dbReference>
<proteinExistence type="predicted"/>
<sequence>MGYIENANNFIKDKINESKITQKELAEKVLETNQPNFSSALNQKKGRRFTIEQYIALADYFGVSLDELFGRKTASSQISARSIGSWIIELFKSKRAIFKTIELNETDTDKRYDSYPTSTEYQALLFPNFDNNSARYQSFYLDKMVNGDSAYYDNSDHDNIAINAFIKKYLDIESFNSEKGMPEEAYNIVISTYLNELNSAPYCAPQKFREKFVPEDEDLF</sequence>
<evidence type="ECO:0000259" key="1">
    <source>
        <dbReference type="PROSITE" id="PS50943"/>
    </source>
</evidence>
<feature type="domain" description="HTH cro/C1-type" evidence="1">
    <location>
        <begin position="45"/>
        <end position="68"/>
    </location>
</feature>
<gene>
    <name evidence="2" type="ORF">E7272_14500</name>
</gene>
<reference evidence="2" key="1">
    <citation type="submission" date="2019-04" db="EMBL/GenBank/DDBJ databases">
        <title>Evolution of Biomass-Degrading Anaerobic Consortia Revealed by Metagenomics.</title>
        <authorList>
            <person name="Peng X."/>
        </authorList>
    </citation>
    <scope>NUCLEOTIDE SEQUENCE</scope>
    <source>
        <strain evidence="2">SIG311</strain>
    </source>
</reference>
<dbReference type="SMART" id="SM00530">
    <property type="entry name" value="HTH_XRE"/>
    <property type="match status" value="1"/>
</dbReference>
<dbReference type="SUPFAM" id="SSF47413">
    <property type="entry name" value="lambda repressor-like DNA-binding domains"/>
    <property type="match status" value="1"/>
</dbReference>
<evidence type="ECO:0000313" key="2">
    <source>
        <dbReference type="EMBL" id="MBE5921024.1"/>
    </source>
</evidence>
<dbReference type="InterPro" id="IPR001387">
    <property type="entry name" value="Cro/C1-type_HTH"/>
</dbReference>
<dbReference type="PROSITE" id="PS50943">
    <property type="entry name" value="HTH_CROC1"/>
    <property type="match status" value="1"/>
</dbReference>
<dbReference type="EMBL" id="SVER01000075">
    <property type="protein sequence ID" value="MBE5921024.1"/>
    <property type="molecule type" value="Genomic_DNA"/>
</dbReference>
<accession>A0A927U9W2</accession>
<dbReference type="GO" id="GO:0003677">
    <property type="term" value="F:DNA binding"/>
    <property type="evidence" value="ECO:0007669"/>
    <property type="project" value="InterPro"/>
</dbReference>
<evidence type="ECO:0000313" key="3">
    <source>
        <dbReference type="Proteomes" id="UP000766246"/>
    </source>
</evidence>
<dbReference type="CDD" id="cd00093">
    <property type="entry name" value="HTH_XRE"/>
    <property type="match status" value="1"/>
</dbReference>